<feature type="region of interest" description="Disordered" evidence="1">
    <location>
        <begin position="242"/>
        <end position="365"/>
    </location>
</feature>
<protein>
    <submittedName>
        <fullName evidence="2">Uncharacterized protein</fullName>
    </submittedName>
</protein>
<evidence type="ECO:0000256" key="1">
    <source>
        <dbReference type="SAM" id="MobiDB-lite"/>
    </source>
</evidence>
<feature type="compositionally biased region" description="Basic and acidic residues" evidence="1">
    <location>
        <begin position="328"/>
        <end position="337"/>
    </location>
</feature>
<feature type="compositionally biased region" description="Basic and acidic residues" evidence="1">
    <location>
        <begin position="287"/>
        <end position="303"/>
    </location>
</feature>
<keyword evidence="3" id="KW-1185">Reference proteome</keyword>
<dbReference type="OrthoDB" id="4414363at2759"/>
<feature type="compositionally biased region" description="Polar residues" evidence="1">
    <location>
        <begin position="351"/>
        <end position="360"/>
    </location>
</feature>
<feature type="compositionally biased region" description="Polar residues" evidence="1">
    <location>
        <begin position="306"/>
        <end position="325"/>
    </location>
</feature>
<accession>A0A5N6U1F3</accession>
<name>A0A5N6U1F3_ASPAV</name>
<dbReference type="AlphaFoldDB" id="A0A5N6U1F3"/>
<reference evidence="2 3" key="1">
    <citation type="submission" date="2019-04" db="EMBL/GenBank/DDBJ databases">
        <title>Friends and foes A comparative genomics study of 23 Aspergillus species from section Flavi.</title>
        <authorList>
            <consortium name="DOE Joint Genome Institute"/>
            <person name="Kjaerbolling I."/>
            <person name="Vesth T."/>
            <person name="Frisvad J.C."/>
            <person name="Nybo J.L."/>
            <person name="Theobald S."/>
            <person name="Kildgaard S."/>
            <person name="Isbrandt T."/>
            <person name="Kuo A."/>
            <person name="Sato A."/>
            <person name="Lyhne E.K."/>
            <person name="Kogle M.E."/>
            <person name="Wiebenga A."/>
            <person name="Kun R.S."/>
            <person name="Lubbers R.J."/>
            <person name="Makela M.R."/>
            <person name="Barry K."/>
            <person name="Chovatia M."/>
            <person name="Clum A."/>
            <person name="Daum C."/>
            <person name="Haridas S."/>
            <person name="He G."/>
            <person name="LaButti K."/>
            <person name="Lipzen A."/>
            <person name="Mondo S."/>
            <person name="Riley R."/>
            <person name="Salamov A."/>
            <person name="Simmons B.A."/>
            <person name="Magnuson J.K."/>
            <person name="Henrissat B."/>
            <person name="Mortensen U.H."/>
            <person name="Larsen T.O."/>
            <person name="Devries R.P."/>
            <person name="Grigoriev I.V."/>
            <person name="Machida M."/>
            <person name="Baker S.E."/>
            <person name="Andersen M.R."/>
        </authorList>
    </citation>
    <scope>NUCLEOTIDE SEQUENCE [LARGE SCALE GENOMIC DNA]</scope>
    <source>
        <strain evidence="2 3">IBT 18842</strain>
    </source>
</reference>
<evidence type="ECO:0000313" key="2">
    <source>
        <dbReference type="EMBL" id="KAE8152435.1"/>
    </source>
</evidence>
<evidence type="ECO:0000313" key="3">
    <source>
        <dbReference type="Proteomes" id="UP000325780"/>
    </source>
</evidence>
<feature type="compositionally biased region" description="Low complexity" evidence="1">
    <location>
        <begin position="242"/>
        <end position="252"/>
    </location>
</feature>
<dbReference type="Proteomes" id="UP000325780">
    <property type="component" value="Unassembled WGS sequence"/>
</dbReference>
<proteinExistence type="predicted"/>
<gene>
    <name evidence="2" type="ORF">BDV25DRAFT_151129</name>
</gene>
<sequence length="437" mass="49242">MDQSLPSGEDLMLQHLHECGLRRKDTPQNRTSLAVPAKIPDQASTPTASKPTLDDTTIEPYHGRGIRLNVYEQQCLISICRDLMEHYELGHHPKSFWLQVSASLFQQTGRRYSWQSCRRRIAGYIEKRKAYWFAYKLNQDPECDMHDDVADDLDSWMGSCDRRAGRPVRQEVAMKSVEKPEERNTSGPVQLVSMQQLIKYTRVANWVDSLPHPREMDSLPTKFGIPSLTWSSPFYNLQTLSYSQSPSQSPLQAEFPLNRQRPGAPRATQLPTSETPSYAGLPNGHPENSRKSANEVIVERPERAPSATQNRASYAQENPHNTQAGNKRPRDDDHDNAAVEPPARRLRKDPTSQPTESISPNREDAANDAMAIDGSVENTFGKLWERVAPLFKDPALTSHPTAIKSESIMRDLFSEIGTALAKAFSRLREDNGEVAKA</sequence>
<organism evidence="2 3">
    <name type="scientific">Aspergillus avenaceus</name>
    <dbReference type="NCBI Taxonomy" id="36643"/>
    <lineage>
        <taxon>Eukaryota</taxon>
        <taxon>Fungi</taxon>
        <taxon>Dikarya</taxon>
        <taxon>Ascomycota</taxon>
        <taxon>Pezizomycotina</taxon>
        <taxon>Eurotiomycetes</taxon>
        <taxon>Eurotiomycetidae</taxon>
        <taxon>Eurotiales</taxon>
        <taxon>Aspergillaceae</taxon>
        <taxon>Aspergillus</taxon>
        <taxon>Aspergillus subgen. Circumdati</taxon>
    </lineage>
</organism>
<dbReference type="EMBL" id="ML742053">
    <property type="protein sequence ID" value="KAE8152435.1"/>
    <property type="molecule type" value="Genomic_DNA"/>
</dbReference>